<dbReference type="AlphaFoldDB" id="H0EEU1"/>
<keyword evidence="1" id="KW-0472">Membrane</keyword>
<comment type="caution">
    <text evidence="2">The sequence shown here is derived from an EMBL/GenBank/DDBJ whole genome shotgun (WGS) entry which is preliminary data.</text>
</comment>
<name>H0EEU1_GLAL7</name>
<dbReference type="InParanoid" id="H0EEU1"/>
<keyword evidence="1" id="KW-1133">Transmembrane helix</keyword>
<protein>
    <submittedName>
        <fullName evidence="2">Uncharacterized protein</fullName>
    </submittedName>
</protein>
<dbReference type="OrthoDB" id="3452196at2759"/>
<feature type="transmembrane region" description="Helical" evidence="1">
    <location>
        <begin position="251"/>
        <end position="270"/>
    </location>
</feature>
<evidence type="ECO:0000313" key="2">
    <source>
        <dbReference type="EMBL" id="EHL03004.1"/>
    </source>
</evidence>
<dbReference type="Proteomes" id="UP000005446">
    <property type="component" value="Unassembled WGS sequence"/>
</dbReference>
<proteinExistence type="predicted"/>
<evidence type="ECO:0000256" key="1">
    <source>
        <dbReference type="SAM" id="Phobius"/>
    </source>
</evidence>
<dbReference type="HOGENOM" id="CLU_058863_0_0_1"/>
<accession>H0EEU1</accession>
<dbReference type="EMBL" id="AGUE01000016">
    <property type="protein sequence ID" value="EHL03004.1"/>
    <property type="molecule type" value="Genomic_DNA"/>
</dbReference>
<reference evidence="2 3" key="1">
    <citation type="journal article" date="2012" name="Eukaryot. Cell">
        <title>Genome sequence of the fungus Glarea lozoyensis: the first genome sequence of a species from the Helotiaceae family.</title>
        <authorList>
            <person name="Youssar L."/>
            <person name="Gruening B.A."/>
            <person name="Erxleben A."/>
            <person name="Guenther S."/>
            <person name="Huettel W."/>
        </authorList>
    </citation>
    <scope>NUCLEOTIDE SEQUENCE [LARGE SCALE GENOMIC DNA]</scope>
    <source>
        <strain evidence="3">ATCC 74030 / MF5533</strain>
    </source>
</reference>
<evidence type="ECO:0000313" key="3">
    <source>
        <dbReference type="Proteomes" id="UP000005446"/>
    </source>
</evidence>
<keyword evidence="1" id="KW-0812">Transmembrane</keyword>
<gene>
    <name evidence="2" type="ORF">M7I_0975</name>
</gene>
<organism evidence="2 3">
    <name type="scientific">Glarea lozoyensis (strain ATCC 74030 / MF5533)</name>
    <dbReference type="NCBI Taxonomy" id="1104152"/>
    <lineage>
        <taxon>Eukaryota</taxon>
        <taxon>Fungi</taxon>
        <taxon>Dikarya</taxon>
        <taxon>Ascomycota</taxon>
        <taxon>Pezizomycotina</taxon>
        <taxon>Leotiomycetes</taxon>
        <taxon>Helotiales</taxon>
        <taxon>Helotiaceae</taxon>
        <taxon>Glarea</taxon>
    </lineage>
</organism>
<keyword evidence="3" id="KW-1185">Reference proteome</keyword>
<sequence length="297" mass="34256">MSPLPNLKALLNLPSKDGTLPRRPLTPPLRKTLTQTPCLLFALPPEIRLQIYHEVISSWNWGTKIHIHRSTHFRREKTGPGYLTAIPCVAVERTQEEWEAEQPAPSVRTRTRLGLETYGVFPDACLECANGYWKFLNRRVDMRWEKRMEVCEDKLAMFVVCRRIKLQIIWSWRLPKYMMNPPKQTALGWTVRKLQVEDWKEGDGLVGAKVGEKSLPFPIERREVLGDNNWRSVRGIVGVGSFDQAKLYVQIPAHLVAIILVPPVVAVYVVKKTIIKFDQKLEQDRKRKARMALSGKN</sequence>